<dbReference type="InterPro" id="IPR046533">
    <property type="entry name" value="DUF6598"/>
</dbReference>
<reference evidence="1" key="1">
    <citation type="submission" date="2014-09" db="EMBL/GenBank/DDBJ databases">
        <authorList>
            <person name="Magalhaes I.L.F."/>
            <person name="Oliveira U."/>
            <person name="Santos F.R."/>
            <person name="Vidigal T.H.D.A."/>
            <person name="Brescovit A.D."/>
            <person name="Santos A.J."/>
        </authorList>
    </citation>
    <scope>NUCLEOTIDE SEQUENCE</scope>
    <source>
        <tissue evidence="1">Shoot tissue taken approximately 20 cm above the soil surface</tissue>
    </source>
</reference>
<accession>A0A0A9APL8</accession>
<dbReference type="EMBL" id="GBRH01246062">
    <property type="protein sequence ID" value="JAD51833.1"/>
    <property type="molecule type" value="Transcribed_RNA"/>
</dbReference>
<evidence type="ECO:0000313" key="1">
    <source>
        <dbReference type="EMBL" id="JAD51833.1"/>
    </source>
</evidence>
<dbReference type="Pfam" id="PF20241">
    <property type="entry name" value="DUF6598"/>
    <property type="match status" value="1"/>
</dbReference>
<organism evidence="1">
    <name type="scientific">Arundo donax</name>
    <name type="common">Giant reed</name>
    <name type="synonym">Donax arundinaceus</name>
    <dbReference type="NCBI Taxonomy" id="35708"/>
    <lineage>
        <taxon>Eukaryota</taxon>
        <taxon>Viridiplantae</taxon>
        <taxon>Streptophyta</taxon>
        <taxon>Embryophyta</taxon>
        <taxon>Tracheophyta</taxon>
        <taxon>Spermatophyta</taxon>
        <taxon>Magnoliopsida</taxon>
        <taxon>Liliopsida</taxon>
        <taxon>Poales</taxon>
        <taxon>Poaceae</taxon>
        <taxon>PACMAD clade</taxon>
        <taxon>Arundinoideae</taxon>
        <taxon>Arundineae</taxon>
        <taxon>Arundo</taxon>
    </lineage>
</organism>
<dbReference type="PANTHER" id="PTHR33065:SF93">
    <property type="entry name" value="DUF6598 DOMAIN-CONTAINING PROTEIN"/>
    <property type="match status" value="1"/>
</dbReference>
<reference evidence="1" key="2">
    <citation type="journal article" date="2015" name="Data Brief">
        <title>Shoot transcriptome of the giant reed, Arundo donax.</title>
        <authorList>
            <person name="Barrero R.A."/>
            <person name="Guerrero F.D."/>
            <person name="Moolhuijzen P."/>
            <person name="Goolsby J.A."/>
            <person name="Tidwell J."/>
            <person name="Bellgard S.E."/>
            <person name="Bellgard M.I."/>
        </authorList>
    </citation>
    <scope>NUCLEOTIDE SEQUENCE</scope>
    <source>
        <tissue evidence="1">Shoot tissue taken approximately 20 cm above the soil surface</tissue>
    </source>
</reference>
<sequence>MATASVRACVDCSSDEEDEEFQVMTEAERAAEAESLRQKALEEARRAQMAGHPLGRRKEALARILDFDPKQRGRYYNRLYFVDHATFDLDDESPLGPMRYTDRVSKPVECQFTPSTGLNIFSVKIASSDVGFPIHVYGTVIARDSIDKKCLYLFRRDRDHCQLINSEDESLILTGPKRGLMLLNDDYVETDLKIKDHGGQDRELSKGILTIRGVARRYLDECKVESESLATRLSTVDVMYAVVKHAVEGTIAIEVVEGNFSGEITAHTTSVKNSLVLYNSEVAGGMNDYGTRVIQLVRPVVSVYVMDMLIIVAKTGDGKSSTIRFTPSFNGGEEDFITVGATKMRVKVTWSIMDY</sequence>
<dbReference type="PANTHER" id="PTHR33065">
    <property type="entry name" value="OS07G0486400 PROTEIN"/>
    <property type="match status" value="1"/>
</dbReference>
<dbReference type="AlphaFoldDB" id="A0A0A9APL8"/>
<proteinExistence type="predicted"/>
<name>A0A0A9APL8_ARUDO</name>
<protein>
    <submittedName>
        <fullName evidence="1">Uncharacterized protein</fullName>
    </submittedName>
</protein>